<organism evidence="2 3">
    <name type="scientific">Candidatus Uhrbacteria bacterium RIFOXYB2_FULL_45_11</name>
    <dbReference type="NCBI Taxonomy" id="1802421"/>
    <lineage>
        <taxon>Bacteria</taxon>
        <taxon>Candidatus Uhriibacteriota</taxon>
    </lineage>
</organism>
<comment type="caution">
    <text evidence="2">The sequence shown here is derived from an EMBL/GenBank/DDBJ whole genome shotgun (WGS) entry which is preliminary data.</text>
</comment>
<keyword evidence="1" id="KW-1133">Transmembrane helix</keyword>
<protein>
    <submittedName>
        <fullName evidence="2">Uncharacterized protein</fullName>
    </submittedName>
</protein>
<dbReference type="Proteomes" id="UP000177331">
    <property type="component" value="Unassembled WGS sequence"/>
</dbReference>
<reference evidence="2 3" key="1">
    <citation type="journal article" date="2016" name="Nat. Commun.">
        <title>Thousands of microbial genomes shed light on interconnected biogeochemical processes in an aquifer system.</title>
        <authorList>
            <person name="Anantharaman K."/>
            <person name="Brown C.T."/>
            <person name="Hug L.A."/>
            <person name="Sharon I."/>
            <person name="Castelle C.J."/>
            <person name="Probst A.J."/>
            <person name="Thomas B.C."/>
            <person name="Singh A."/>
            <person name="Wilkins M.J."/>
            <person name="Karaoz U."/>
            <person name="Brodie E.L."/>
            <person name="Williams K.H."/>
            <person name="Hubbard S.S."/>
            <person name="Banfield J.F."/>
        </authorList>
    </citation>
    <scope>NUCLEOTIDE SEQUENCE [LARGE SCALE GENOMIC DNA]</scope>
</reference>
<gene>
    <name evidence="2" type="ORF">A2318_03580</name>
</gene>
<proteinExistence type="predicted"/>
<accession>A0A1F7W5R4</accession>
<keyword evidence="1" id="KW-0472">Membrane</keyword>
<keyword evidence="1" id="KW-0812">Transmembrane</keyword>
<evidence type="ECO:0000313" key="3">
    <source>
        <dbReference type="Proteomes" id="UP000177331"/>
    </source>
</evidence>
<feature type="transmembrane region" description="Helical" evidence="1">
    <location>
        <begin position="65"/>
        <end position="85"/>
    </location>
</feature>
<evidence type="ECO:0000313" key="2">
    <source>
        <dbReference type="EMBL" id="OGL97454.1"/>
    </source>
</evidence>
<dbReference type="AlphaFoldDB" id="A0A1F7W5R4"/>
<evidence type="ECO:0000256" key="1">
    <source>
        <dbReference type="SAM" id="Phobius"/>
    </source>
</evidence>
<sequence>MHVITPRAQSLCIFKRNLAHPATVWRIGTDNVGDFRGGYGHKNLGRKKMIRYLCYITMKKPLRCFVFVGGFFFLFRMIFDMWAYIIQIRHRDIQTL</sequence>
<dbReference type="EMBL" id="MGFD01000047">
    <property type="protein sequence ID" value="OGL97454.1"/>
    <property type="molecule type" value="Genomic_DNA"/>
</dbReference>
<name>A0A1F7W5R4_9BACT</name>